<evidence type="ECO:0000256" key="12">
    <source>
        <dbReference type="SAM" id="MobiDB-lite"/>
    </source>
</evidence>
<protein>
    <recommendedName>
        <fullName evidence="10">Kinesin-like protein</fullName>
    </recommendedName>
</protein>
<keyword evidence="4 9" id="KW-0067">ATP-binding</keyword>
<dbReference type="PRINTS" id="PR00380">
    <property type="entry name" value="KINESINHEAVY"/>
</dbReference>
<dbReference type="SUPFAM" id="SSF52540">
    <property type="entry name" value="P-loop containing nucleoside triphosphate hydrolases"/>
    <property type="match status" value="1"/>
</dbReference>
<dbReference type="InterPro" id="IPR019821">
    <property type="entry name" value="Kinesin_motor_CS"/>
</dbReference>
<gene>
    <name evidence="14" type="ORF">WA026_015009</name>
</gene>
<evidence type="ECO:0000256" key="7">
    <source>
        <dbReference type="ARBA" id="ARBA00023212"/>
    </source>
</evidence>
<keyword evidence="6 9" id="KW-0505">Motor protein</keyword>
<dbReference type="SMART" id="SM00129">
    <property type="entry name" value="KISc"/>
    <property type="match status" value="1"/>
</dbReference>
<dbReference type="PROSITE" id="PS50067">
    <property type="entry name" value="KINESIN_MOTOR_2"/>
    <property type="match status" value="1"/>
</dbReference>
<keyword evidence="7" id="KW-0206">Cytoskeleton</keyword>
<feature type="domain" description="Kinesin motor" evidence="13">
    <location>
        <begin position="43"/>
        <end position="382"/>
    </location>
</feature>
<evidence type="ECO:0000256" key="10">
    <source>
        <dbReference type="RuleBase" id="RU000394"/>
    </source>
</evidence>
<feature type="coiled-coil region" evidence="11">
    <location>
        <begin position="501"/>
        <end position="563"/>
    </location>
</feature>
<dbReference type="InterPro" id="IPR036961">
    <property type="entry name" value="Kinesin_motor_dom_sf"/>
</dbReference>
<keyword evidence="15" id="KW-1185">Reference proteome</keyword>
<dbReference type="EMBL" id="JARQZJ010000038">
    <property type="protein sequence ID" value="KAK9876772.1"/>
    <property type="molecule type" value="Genomic_DNA"/>
</dbReference>
<dbReference type="InterPro" id="IPR001752">
    <property type="entry name" value="Kinesin_motor_dom"/>
</dbReference>
<evidence type="ECO:0000256" key="2">
    <source>
        <dbReference type="ARBA" id="ARBA00022701"/>
    </source>
</evidence>
<organism evidence="14 15">
    <name type="scientific">Henosepilachna vigintioctopunctata</name>
    <dbReference type="NCBI Taxonomy" id="420089"/>
    <lineage>
        <taxon>Eukaryota</taxon>
        <taxon>Metazoa</taxon>
        <taxon>Ecdysozoa</taxon>
        <taxon>Arthropoda</taxon>
        <taxon>Hexapoda</taxon>
        <taxon>Insecta</taxon>
        <taxon>Pterygota</taxon>
        <taxon>Neoptera</taxon>
        <taxon>Endopterygota</taxon>
        <taxon>Coleoptera</taxon>
        <taxon>Polyphaga</taxon>
        <taxon>Cucujiformia</taxon>
        <taxon>Coccinelloidea</taxon>
        <taxon>Coccinellidae</taxon>
        <taxon>Epilachninae</taxon>
        <taxon>Epilachnini</taxon>
        <taxon>Henosepilachna</taxon>
    </lineage>
</organism>
<keyword evidence="3 9" id="KW-0547">Nucleotide-binding</keyword>
<evidence type="ECO:0000256" key="8">
    <source>
        <dbReference type="ARBA" id="ARBA00060769"/>
    </source>
</evidence>
<keyword evidence="5 11" id="KW-0175">Coiled coil</keyword>
<dbReference type="GO" id="GO:0007018">
    <property type="term" value="P:microtubule-based movement"/>
    <property type="evidence" value="ECO:0007669"/>
    <property type="project" value="InterPro"/>
</dbReference>
<dbReference type="GO" id="GO:0008017">
    <property type="term" value="F:microtubule binding"/>
    <property type="evidence" value="ECO:0007669"/>
    <property type="project" value="InterPro"/>
</dbReference>
<feature type="region of interest" description="Disordered" evidence="12">
    <location>
        <begin position="749"/>
        <end position="779"/>
    </location>
</feature>
<evidence type="ECO:0000256" key="6">
    <source>
        <dbReference type="ARBA" id="ARBA00023175"/>
    </source>
</evidence>
<evidence type="ECO:0000313" key="14">
    <source>
        <dbReference type="EMBL" id="KAK9876772.1"/>
    </source>
</evidence>
<evidence type="ECO:0000256" key="3">
    <source>
        <dbReference type="ARBA" id="ARBA00022741"/>
    </source>
</evidence>
<sequence>MMKSRRDVIKSPHKKNNLTISRPLSRLNKPSVLTATTSTSRANIKVVVRVRPSNTKESGDNHRVVVKVVDENVLIFDPKENAEPFFYHGVQQKTRDLLRKTQKDLQFTFHRVFDVHVQNAEVFDHSTKPLINSLMDGINCSVFAYGATGAGKTYTMLGNPSNPGITFLTMEQLFHTKEELSADRDFQLGITYLEVYNEIVQDLLNPGSTLTLREDSKFGVVVAGIKYVEIKSANELYTLLEQGNKNRTQHPTDANSESSRSHAVFQVYLKMKFKVTGEIRMAKLSMIDLAGSERGSATGFQGARFVEGANINKSLLALGNCINSLADSQRHVPYRDSKLTRLLKDSLGGNCQTVMIANVSPSSLSYEDTYNTLRYATRAKAIKSSIKRNVVNIDLKVEQYAKIVEELNKELARAKTEIKELREGRSKSAVSVEVDPDVMSQIEEIFNQRKSILERIYSMEMSEQIVELRSQVKEDANSRLSGLCYDTPDKEERHRKLDNTIQRCHKQKETFREKIDSLNLEKTNLENKMKTLVVQYPSVKFSIDLKELELSKLEEEYKNQLIQKQIRIYREDRQQLGDLIEKMCLVLKPCFIQLRGMGYATDNMIHDYESILSQSQGIRNIKWEDEVHPPIPDSGVCSTTTIITDDNADSHTLRSPPPSADETFKLPDVKEAGPVERVPIGDVTFSINTPRKTPTKMTTKSKICTDQILVKAYKPSPIKKPKLNSAALKMKENIAAKPVKRIFQTTAQKLHLRKGGSESTSSVSQTKNHHPSSRPIFRR</sequence>
<dbReference type="PROSITE" id="PS00411">
    <property type="entry name" value="KINESIN_MOTOR_1"/>
    <property type="match status" value="1"/>
</dbReference>
<dbReference type="PANTHER" id="PTHR47968:SF65">
    <property type="entry name" value="KINESIN MOTOR DOMAIN-CONTAINING PROTEIN"/>
    <property type="match status" value="1"/>
</dbReference>
<evidence type="ECO:0000256" key="5">
    <source>
        <dbReference type="ARBA" id="ARBA00023054"/>
    </source>
</evidence>
<evidence type="ECO:0000313" key="15">
    <source>
        <dbReference type="Proteomes" id="UP001431783"/>
    </source>
</evidence>
<reference evidence="14 15" key="1">
    <citation type="submission" date="2023-03" db="EMBL/GenBank/DDBJ databases">
        <title>Genome insight into feeding habits of ladybird beetles.</title>
        <authorList>
            <person name="Li H.-S."/>
            <person name="Huang Y.-H."/>
            <person name="Pang H."/>
        </authorList>
    </citation>
    <scope>NUCLEOTIDE SEQUENCE [LARGE SCALE GENOMIC DNA]</scope>
    <source>
        <strain evidence="14">SYSU_2023b</strain>
        <tissue evidence="14">Whole body</tissue>
    </source>
</reference>
<comment type="similarity">
    <text evidence="8">Belongs to the TRAFAC class myosin-kinesin ATPase superfamily. Kinesin family. KIN-8 subfamily.</text>
</comment>
<comment type="caution">
    <text evidence="14">The sequence shown here is derived from an EMBL/GenBank/DDBJ whole genome shotgun (WGS) entry which is preliminary data.</text>
</comment>
<evidence type="ECO:0000256" key="4">
    <source>
        <dbReference type="ARBA" id="ARBA00022840"/>
    </source>
</evidence>
<dbReference type="GO" id="GO:0003777">
    <property type="term" value="F:microtubule motor activity"/>
    <property type="evidence" value="ECO:0007669"/>
    <property type="project" value="InterPro"/>
</dbReference>
<proteinExistence type="inferred from homology"/>
<dbReference type="AlphaFoldDB" id="A0AAW1U819"/>
<dbReference type="PANTHER" id="PTHR47968">
    <property type="entry name" value="CENTROMERE PROTEIN E"/>
    <property type="match status" value="1"/>
</dbReference>
<dbReference type="InterPro" id="IPR027417">
    <property type="entry name" value="P-loop_NTPase"/>
</dbReference>
<dbReference type="Gene3D" id="3.40.850.10">
    <property type="entry name" value="Kinesin motor domain"/>
    <property type="match status" value="1"/>
</dbReference>
<evidence type="ECO:0000259" key="13">
    <source>
        <dbReference type="PROSITE" id="PS50067"/>
    </source>
</evidence>
<feature type="coiled-coil region" evidence="11">
    <location>
        <begin position="397"/>
        <end position="424"/>
    </location>
</feature>
<accession>A0AAW1U819</accession>
<dbReference type="Pfam" id="PF00225">
    <property type="entry name" value="Kinesin"/>
    <property type="match status" value="1"/>
</dbReference>
<dbReference type="InterPro" id="IPR027640">
    <property type="entry name" value="Kinesin-like_fam"/>
</dbReference>
<name>A0AAW1U819_9CUCU</name>
<dbReference type="Proteomes" id="UP001431783">
    <property type="component" value="Unassembled WGS sequence"/>
</dbReference>
<feature type="compositionally biased region" description="Polar residues" evidence="12">
    <location>
        <begin position="757"/>
        <end position="766"/>
    </location>
</feature>
<dbReference type="GO" id="GO:0005524">
    <property type="term" value="F:ATP binding"/>
    <property type="evidence" value="ECO:0007669"/>
    <property type="project" value="UniProtKB-UniRule"/>
</dbReference>
<keyword evidence="7" id="KW-0963">Cytoplasm</keyword>
<evidence type="ECO:0000256" key="1">
    <source>
        <dbReference type="ARBA" id="ARBA00004245"/>
    </source>
</evidence>
<feature type="compositionally biased region" description="Basic residues" evidence="12">
    <location>
        <begin position="767"/>
        <end position="779"/>
    </location>
</feature>
<keyword evidence="2 10" id="KW-0493">Microtubule</keyword>
<dbReference type="GO" id="GO:0005874">
    <property type="term" value="C:microtubule"/>
    <property type="evidence" value="ECO:0007669"/>
    <property type="project" value="UniProtKB-KW"/>
</dbReference>
<dbReference type="FunFam" id="3.40.850.10:FF:000054">
    <property type="entry name" value="Kinesin-like protein"/>
    <property type="match status" value="1"/>
</dbReference>
<comment type="subcellular location">
    <subcellularLocation>
        <location evidence="1">Cytoplasm</location>
        <location evidence="1">Cytoskeleton</location>
    </subcellularLocation>
</comment>
<evidence type="ECO:0000256" key="11">
    <source>
        <dbReference type="SAM" id="Coils"/>
    </source>
</evidence>
<feature type="binding site" evidence="9">
    <location>
        <begin position="146"/>
        <end position="153"/>
    </location>
    <ligand>
        <name>ATP</name>
        <dbReference type="ChEBI" id="CHEBI:30616"/>
    </ligand>
</feature>
<evidence type="ECO:0000256" key="9">
    <source>
        <dbReference type="PROSITE-ProRule" id="PRU00283"/>
    </source>
</evidence>